<keyword evidence="2" id="KW-1185">Reference proteome</keyword>
<dbReference type="KEGG" id="brq:CIT40_15395"/>
<sequence length="76" mass="8704">MVEQRNDPAIQASHVLKLYFRTKDGKIADEPPTKIEQSLAIFFGTKQFALDQFFDGLVLFWTDELARLGVNPEFTV</sequence>
<gene>
    <name evidence="1" type="ORF">CIT40_15395</name>
</gene>
<organism evidence="1 2">
    <name type="scientific">Bradyrhizobium amphicarpaeae</name>
    <dbReference type="NCBI Taxonomy" id="1404768"/>
    <lineage>
        <taxon>Bacteria</taxon>
        <taxon>Pseudomonadati</taxon>
        <taxon>Pseudomonadota</taxon>
        <taxon>Alphaproteobacteria</taxon>
        <taxon>Hyphomicrobiales</taxon>
        <taxon>Nitrobacteraceae</taxon>
        <taxon>Bradyrhizobium</taxon>
    </lineage>
</organism>
<reference evidence="1 2" key="2">
    <citation type="journal article" date="2019" name="Int. J. Syst. Evol. Microbiol.">
        <title>Description and complete genome sequence of Bradyrhizobium amphicarpaeae sp. nov., harbouring photosystem and nitrogen-fixation genes.</title>
        <authorList>
            <person name="Bromfield E.S.P."/>
            <person name="Cloutier S."/>
            <person name="Nguyen H.D.T."/>
        </authorList>
    </citation>
    <scope>NUCLEOTIDE SEQUENCE [LARGE SCALE GENOMIC DNA]</scope>
    <source>
        <strain evidence="1 2">39S1MB</strain>
    </source>
</reference>
<dbReference type="RefSeq" id="WP_094890288.1">
    <property type="nucleotide sequence ID" value="NZ_CP029426.2"/>
</dbReference>
<dbReference type="Proteomes" id="UP000215884">
    <property type="component" value="Chromosome"/>
</dbReference>
<evidence type="ECO:0000313" key="2">
    <source>
        <dbReference type="Proteomes" id="UP000215884"/>
    </source>
</evidence>
<reference evidence="1 2" key="1">
    <citation type="journal article" date="2017" name="Syst. Appl. Microbiol.">
        <title>Soybeans inoculated with root zone soils of Canadian native legumes harbour diverse and novel Bradyrhizobium spp. that possess agricultural potential.</title>
        <authorList>
            <person name="Bromfield E.S.P."/>
            <person name="Cloutier S."/>
            <person name="Tambong J.T."/>
            <person name="Tran Thi T.V."/>
        </authorList>
    </citation>
    <scope>NUCLEOTIDE SEQUENCE [LARGE SCALE GENOMIC DNA]</scope>
    <source>
        <strain evidence="1 2">39S1MB</strain>
    </source>
</reference>
<dbReference type="AlphaFoldDB" id="A0A2U8PTZ8"/>
<proteinExistence type="predicted"/>
<dbReference type="EMBL" id="CP029426">
    <property type="protein sequence ID" value="AWM01280.1"/>
    <property type="molecule type" value="Genomic_DNA"/>
</dbReference>
<accession>A0A2U8PTZ8</accession>
<name>A0A2U8PTZ8_9BRAD</name>
<evidence type="ECO:0000313" key="1">
    <source>
        <dbReference type="EMBL" id="AWM01280.1"/>
    </source>
</evidence>
<protein>
    <submittedName>
        <fullName evidence="1">Uncharacterized protein</fullName>
    </submittedName>
</protein>